<keyword evidence="3" id="KW-0498">Mitosis</keyword>
<dbReference type="eggNOG" id="KOG1525">
    <property type="taxonomic scope" value="Eukaryota"/>
</dbReference>
<accession>F0ZTP2</accession>
<dbReference type="SUPFAM" id="SSF48371">
    <property type="entry name" value="ARM repeat"/>
    <property type="match status" value="1"/>
</dbReference>
<dbReference type="KEGG" id="dpp:DICPUDRAFT_56943"/>
<feature type="compositionally biased region" description="Acidic residues" evidence="6">
    <location>
        <begin position="31"/>
        <end position="55"/>
    </location>
</feature>
<protein>
    <recommendedName>
        <fullName evidence="9">Sister chromatid cohesion protein</fullName>
    </recommendedName>
</protein>
<evidence type="ECO:0000256" key="3">
    <source>
        <dbReference type="ARBA" id="ARBA00022776"/>
    </source>
</evidence>
<feature type="compositionally biased region" description="Low complexity" evidence="6">
    <location>
        <begin position="110"/>
        <end position="123"/>
    </location>
</feature>
<gene>
    <name evidence="7" type="ORF">DICPUDRAFT_56943</name>
</gene>
<dbReference type="InParanoid" id="F0ZTP2"/>
<evidence type="ECO:0008006" key="9">
    <source>
        <dbReference type="Google" id="ProtNLM"/>
    </source>
</evidence>
<evidence type="ECO:0000313" key="8">
    <source>
        <dbReference type="Proteomes" id="UP000001064"/>
    </source>
</evidence>
<dbReference type="Gene3D" id="1.25.10.10">
    <property type="entry name" value="Leucine-rich Repeat Variant"/>
    <property type="match status" value="1"/>
</dbReference>
<dbReference type="InterPro" id="IPR039776">
    <property type="entry name" value="Pds5"/>
</dbReference>
<keyword evidence="8" id="KW-1185">Reference proteome</keyword>
<evidence type="ECO:0000313" key="7">
    <source>
        <dbReference type="EMBL" id="EGC32680.1"/>
    </source>
</evidence>
<dbReference type="VEuPathDB" id="AmoebaDB:DICPUDRAFT_56943"/>
<dbReference type="OrthoDB" id="200660at2759"/>
<feature type="compositionally biased region" description="Low complexity" evidence="6">
    <location>
        <begin position="71"/>
        <end position="95"/>
    </location>
</feature>
<dbReference type="Pfam" id="PF20168">
    <property type="entry name" value="PDS5"/>
    <property type="match status" value="1"/>
</dbReference>
<sequence length="1400" mass="160793">MATTTKRGSRSTTIETSKSTNTASRKRKEMEEEEEEDENMHDNQDDSDFESEEIETEFKIKDTKKQKRAPAKPIKPASKANSKATSTPTKPTAKATAKESEKQKQASIVQPTASQSTSSQQAPNKRSVSSAQPQKKKESKIKYNLKPFNTDRLAEYDKHMNDESLTNEKIIKRLKKLDEFLQDKKRTDVEGLELVLNVLVDKKYLENKNFEIKLMTSCCLAEVFRIYSPTIPFEANMVKEVFKLFIFMILSAEQVDKKLFPLYFQMLERLSVLKVFALLVLVDSDMIPKFFKDCISKVSGDQQHQTMDTMMLTILNTTLESLEEVPNQLWNILLESLVEHEKGGVPTPKALFTRDLIEINSHFLKIHFDLYLQDLLDPAANDPSNTISSLVKKKKYEILTTMFKISPPFIFHALPALEFDLEDSSASVRKNVVKVLKNCYTDSSETADVLIQERPTLYTTFLNRFHDVEADIRMLMMDFSEEFKTKSKLEIERVVKIVHERFRDSVALIRIKAIAVFQQYISSNPEFATQDLMSEFLERIKDKEVEVRKQALVSMANLWLSIRRSKGPVEEWPSSFYDSFANIPNTIIQSFTLFDNDKFRAEITFDSVLLPQFTDTKGRSEVFLEIYDSLEESSKQLLKKYFEEKKILRQEFMTFYNLIRNPKPASTPSKQTAQQQAADEYQIEAQMTLLANLLPKFKTDHPKKLLRELMTKKKIFDSLSLSCDINTTPQKRYEIRVEILSKANDESSFSEFLKFLVNKLSYLIIGKENVKYFIRSLRGELNMDNFDKDKKINLLEEFDEKDYEKELKKPKVAMEVLLMLSQIYPDIFDQYGDQLIEFLTCSKSIVYPTLQILLSSTKAIKFNPNSFKSMLELLLKLTEVQQPVLARLAFKTYIKFATPALTSTTNGKVDNNRLVVKLTDLTDKLFEELADSKKNLLSILEVIGCISKCYSGILIGNKTHETELQRLITKQILPGTCTLDFTHKVALTKSENNSNHHSKDVIVKIAAIRCLSNYLLGIREIKDIHHQLVNSMFELYEKVNTNKSYSDVEKGHLKLQIAIGLLKIFQKSAYEKEITPSQFILLCNSTSITLKTRNDHLIKKIIEKLAKYLRLNRLPMKYMCAFGMAAQQPNSVLTMVRKLSNSIIKTRRAVITRLAPQITDIKKLGEFYPESSMPYFLYVVSHREDFARENYIESAIYLNFFMDLLIEESDNYSIIHSTLTSIKKTTDALEPKSKNHIIAAEISLQILAHQHEQKKWKPQKHPVEIILPDKFFKLAENSADEIVEDVASVKLPSLLPKRFKLPPLPKPSTDSSGHQNDDEKSSNPAKGSEETNDEEAEKDIEEPKGRGGKKAAANKPTKPTPASSKKKAAARKKKKQESSEEESEEESEGESEDEIEEDDE</sequence>
<dbReference type="RefSeq" id="XP_003290783.1">
    <property type="nucleotide sequence ID" value="XM_003290735.1"/>
</dbReference>
<feature type="compositionally biased region" description="Basic residues" evidence="6">
    <location>
        <begin position="1364"/>
        <end position="1375"/>
    </location>
</feature>
<dbReference type="FunCoup" id="F0ZTP2">
    <property type="interactions" value="463"/>
</dbReference>
<keyword evidence="5" id="KW-0131">Cell cycle</keyword>
<dbReference type="STRING" id="5786.F0ZTP2"/>
<dbReference type="InterPro" id="IPR011989">
    <property type="entry name" value="ARM-like"/>
</dbReference>
<dbReference type="GO" id="GO:0051301">
    <property type="term" value="P:cell division"/>
    <property type="evidence" value="ECO:0007669"/>
    <property type="project" value="UniProtKB-KW"/>
</dbReference>
<proteinExistence type="predicted"/>
<feature type="region of interest" description="Disordered" evidence="6">
    <location>
        <begin position="1"/>
        <end position="143"/>
    </location>
</feature>
<feature type="region of interest" description="Disordered" evidence="6">
    <location>
        <begin position="1297"/>
        <end position="1400"/>
    </location>
</feature>
<evidence type="ECO:0000256" key="5">
    <source>
        <dbReference type="ARBA" id="ARBA00023306"/>
    </source>
</evidence>
<dbReference type="GO" id="GO:0000785">
    <property type="term" value="C:chromatin"/>
    <property type="evidence" value="ECO:0000318"/>
    <property type="project" value="GO_Central"/>
</dbReference>
<dbReference type="GO" id="GO:0005634">
    <property type="term" value="C:nucleus"/>
    <property type="evidence" value="ECO:0000318"/>
    <property type="project" value="GO_Central"/>
</dbReference>
<name>F0ZTP2_DICPU</name>
<evidence type="ECO:0000256" key="6">
    <source>
        <dbReference type="SAM" id="MobiDB-lite"/>
    </source>
</evidence>
<dbReference type="CDD" id="cd19953">
    <property type="entry name" value="PDS5"/>
    <property type="match status" value="1"/>
</dbReference>
<reference evidence="8" key="1">
    <citation type="journal article" date="2011" name="Genome Biol.">
        <title>Comparative genomics of the social amoebae Dictyostelium discoideum and Dictyostelium purpureum.</title>
        <authorList>
            <consortium name="US DOE Joint Genome Institute (JGI-PGF)"/>
            <person name="Sucgang R."/>
            <person name="Kuo A."/>
            <person name="Tian X."/>
            <person name="Salerno W."/>
            <person name="Parikh A."/>
            <person name="Feasley C.L."/>
            <person name="Dalin E."/>
            <person name="Tu H."/>
            <person name="Huang E."/>
            <person name="Barry K."/>
            <person name="Lindquist E."/>
            <person name="Shapiro H."/>
            <person name="Bruce D."/>
            <person name="Schmutz J."/>
            <person name="Salamov A."/>
            <person name="Fey P."/>
            <person name="Gaudet P."/>
            <person name="Anjard C."/>
            <person name="Babu M.M."/>
            <person name="Basu S."/>
            <person name="Bushmanova Y."/>
            <person name="van der Wel H."/>
            <person name="Katoh-Kurasawa M."/>
            <person name="Dinh C."/>
            <person name="Coutinho P.M."/>
            <person name="Saito T."/>
            <person name="Elias M."/>
            <person name="Schaap P."/>
            <person name="Kay R.R."/>
            <person name="Henrissat B."/>
            <person name="Eichinger L."/>
            <person name="Rivero F."/>
            <person name="Putnam N.H."/>
            <person name="West C.M."/>
            <person name="Loomis W.F."/>
            <person name="Chisholm R.L."/>
            <person name="Shaulsky G."/>
            <person name="Strassmann J.E."/>
            <person name="Queller D.C."/>
            <person name="Kuspa A."/>
            <person name="Grigoriev I.V."/>
        </authorList>
    </citation>
    <scope>NUCLEOTIDE SEQUENCE [LARGE SCALE GENOMIC DNA]</scope>
    <source>
        <strain evidence="8">QSDP1</strain>
    </source>
</reference>
<dbReference type="OMA" id="YPPAYNM"/>
<feature type="compositionally biased region" description="Acidic residues" evidence="6">
    <location>
        <begin position="1330"/>
        <end position="1340"/>
    </location>
</feature>
<keyword evidence="2" id="KW-0132">Cell division</keyword>
<dbReference type="EMBL" id="GL871180">
    <property type="protein sequence ID" value="EGC32680.1"/>
    <property type="molecule type" value="Genomic_DNA"/>
</dbReference>
<feature type="compositionally biased region" description="Polar residues" evidence="6">
    <location>
        <begin position="124"/>
        <end position="133"/>
    </location>
</feature>
<feature type="compositionally biased region" description="Acidic residues" evidence="6">
    <location>
        <begin position="1379"/>
        <end position="1400"/>
    </location>
</feature>
<organism evidence="7 8">
    <name type="scientific">Dictyostelium purpureum</name>
    <name type="common">Slime mold</name>
    <dbReference type="NCBI Taxonomy" id="5786"/>
    <lineage>
        <taxon>Eukaryota</taxon>
        <taxon>Amoebozoa</taxon>
        <taxon>Evosea</taxon>
        <taxon>Eumycetozoa</taxon>
        <taxon>Dictyostelia</taxon>
        <taxon>Dictyosteliales</taxon>
        <taxon>Dictyosteliaceae</taxon>
        <taxon>Dictyostelium</taxon>
    </lineage>
</organism>
<feature type="compositionally biased region" description="Low complexity" evidence="6">
    <location>
        <begin position="1350"/>
        <end position="1363"/>
    </location>
</feature>
<dbReference type="InterPro" id="IPR016024">
    <property type="entry name" value="ARM-type_fold"/>
</dbReference>
<feature type="compositionally biased region" description="Polar residues" evidence="6">
    <location>
        <begin position="1"/>
        <end position="23"/>
    </location>
</feature>
<comment type="subcellular location">
    <subcellularLocation>
        <location evidence="1">Nucleus</location>
    </subcellularLocation>
</comment>
<evidence type="ECO:0000256" key="4">
    <source>
        <dbReference type="ARBA" id="ARBA00023242"/>
    </source>
</evidence>
<dbReference type="Proteomes" id="UP000001064">
    <property type="component" value="Unassembled WGS sequence"/>
</dbReference>
<dbReference type="GO" id="GO:0140670">
    <property type="term" value="F:cohesin unloader activity"/>
    <property type="evidence" value="ECO:0000318"/>
    <property type="project" value="GO_Central"/>
</dbReference>
<dbReference type="GeneID" id="10508490"/>
<keyword evidence="4" id="KW-0539">Nucleus</keyword>
<dbReference type="PANTHER" id="PTHR12663:SF0">
    <property type="entry name" value="PRECOCIOUS DISSOCIATION OF SISTERS 5, ISOFORM A"/>
    <property type="match status" value="1"/>
</dbReference>
<dbReference type="GO" id="GO:0007064">
    <property type="term" value="P:mitotic sister chromatid cohesion"/>
    <property type="evidence" value="ECO:0000318"/>
    <property type="project" value="GO_Central"/>
</dbReference>
<dbReference type="PANTHER" id="PTHR12663">
    <property type="entry name" value="ANDROGEN INDUCED INHIBITOR OF PROLIFERATION AS3 / PDS5-RELATED"/>
    <property type="match status" value="1"/>
</dbReference>
<evidence type="ECO:0000256" key="1">
    <source>
        <dbReference type="ARBA" id="ARBA00004123"/>
    </source>
</evidence>
<evidence type="ECO:0000256" key="2">
    <source>
        <dbReference type="ARBA" id="ARBA00022618"/>
    </source>
</evidence>